<dbReference type="PANTHER" id="PTHR42935:SF1">
    <property type="entry name" value="SLR0930 PROTEIN"/>
    <property type="match status" value="1"/>
</dbReference>
<evidence type="ECO:0000313" key="2">
    <source>
        <dbReference type="EMBL" id="SCM80835.1"/>
    </source>
</evidence>
<dbReference type="InterPro" id="IPR003593">
    <property type="entry name" value="AAA+_ATPase"/>
</dbReference>
<evidence type="ECO:0000259" key="1">
    <source>
        <dbReference type="SMART" id="SM00382"/>
    </source>
</evidence>
<dbReference type="EMBL" id="FMJE01000003">
    <property type="protein sequence ID" value="SCM80835.1"/>
    <property type="molecule type" value="Genomic_DNA"/>
</dbReference>
<dbReference type="Gene3D" id="3.40.50.300">
    <property type="entry name" value="P-loop containing nucleotide triphosphate hydrolases"/>
    <property type="match status" value="1"/>
</dbReference>
<gene>
    <name evidence="2" type="ORF">KL86SPO_31013</name>
</gene>
<organism evidence="2">
    <name type="scientific">uncultured Sporomusa sp</name>
    <dbReference type="NCBI Taxonomy" id="307249"/>
    <lineage>
        <taxon>Bacteria</taxon>
        <taxon>Bacillati</taxon>
        <taxon>Bacillota</taxon>
        <taxon>Negativicutes</taxon>
        <taxon>Selenomonadales</taxon>
        <taxon>Sporomusaceae</taxon>
        <taxon>Sporomusa</taxon>
        <taxon>environmental samples</taxon>
    </lineage>
</organism>
<feature type="domain" description="AAA+ ATPase" evidence="1">
    <location>
        <begin position="226"/>
        <end position="367"/>
    </location>
</feature>
<accession>A0A212LTA1</accession>
<reference evidence="2" key="1">
    <citation type="submission" date="2016-08" db="EMBL/GenBank/DDBJ databases">
        <authorList>
            <person name="Seilhamer J.J."/>
        </authorList>
    </citation>
    <scope>NUCLEOTIDE SEQUENCE</scope>
    <source>
        <strain evidence="2">86</strain>
    </source>
</reference>
<protein>
    <submittedName>
        <fullName evidence="2">Putative d ATPase</fullName>
    </submittedName>
</protein>
<dbReference type="AlphaFoldDB" id="A0A212LTA1"/>
<name>A0A212LTA1_9FIRM</name>
<dbReference type="Pfam" id="PF05673">
    <property type="entry name" value="DUF815"/>
    <property type="match status" value="1"/>
</dbReference>
<dbReference type="InterPro" id="IPR027417">
    <property type="entry name" value="P-loop_NTPase"/>
</dbReference>
<dbReference type="SUPFAM" id="SSF52540">
    <property type="entry name" value="P-loop containing nucleoside triphosphate hydrolases"/>
    <property type="match status" value="1"/>
</dbReference>
<dbReference type="InterPro" id="IPR008533">
    <property type="entry name" value="DUF815"/>
</dbReference>
<dbReference type="RefSeq" id="WP_288184044.1">
    <property type="nucleotide sequence ID" value="NZ_LT608335.1"/>
</dbReference>
<proteinExistence type="predicted"/>
<dbReference type="PANTHER" id="PTHR42935">
    <property type="entry name" value="SLR0930 PROTEIN"/>
    <property type="match status" value="1"/>
</dbReference>
<dbReference type="CDD" id="cd00009">
    <property type="entry name" value="AAA"/>
    <property type="match status" value="1"/>
</dbReference>
<sequence length="427" mass="47775">MAAICTELNQLLVFRNLLGDDVVNGLQALAEADTADDNEYALAAILIEWAEATGVAGNIPENYVLGLIGCDQNIFSSTAEKLAVKAESSLQQAVVHDIAILKKLLAGISTLFSADVRAIIADYRPLTGDAARKSRSFRNLAVLRDLFFEVENKYSPQALAAALARYYHHYGCGKLAGYSAFKWDSREREIVGIEHTDPVQLSDIIGYDYQKNELIRNTEAFIQGRPANNVLLVGARGTGKSSSVKAVANHYFEEGLRLIEIAKSDFECIPEIMSVLRQWGKKCILFIDDLSFEEFEAEYKVLKSLIDGGMEIRPDNVLIYATSNRRNLIKETWDDRSGDELHRQDTINEKISLADRFGITLFYPLPNQEEYFKIVEDIALRNGIRLTGDELRTKALRWEMSHSGRSGRLAKQFIDYLAGGSSDPYPE</sequence>
<dbReference type="SMART" id="SM00382">
    <property type="entry name" value="AAA"/>
    <property type="match status" value="1"/>
</dbReference>